<accession>A0A6I6DGA5</accession>
<dbReference type="InterPro" id="IPR036388">
    <property type="entry name" value="WH-like_DNA-bd_sf"/>
</dbReference>
<sequence>MDKNHIDTCQIHCIHEEYVEEVSKNMLNEETAKSLAELFKVLGDPTRIKVIYALMQKDLCVCDIAAVIGVSQSAVSHQLRILRGQKLVKFRRKGKVVYYSLDDDHISTLFSQGYEHVTE</sequence>
<dbReference type="InterPro" id="IPR036390">
    <property type="entry name" value="WH_DNA-bd_sf"/>
</dbReference>
<dbReference type="PROSITE" id="PS50987">
    <property type="entry name" value="HTH_ARSR_2"/>
    <property type="match status" value="1"/>
</dbReference>
<evidence type="ECO:0000313" key="6">
    <source>
        <dbReference type="EMBL" id="QGT99383.1"/>
    </source>
</evidence>
<dbReference type="GO" id="GO:0003677">
    <property type="term" value="F:DNA binding"/>
    <property type="evidence" value="ECO:0007669"/>
    <property type="project" value="UniProtKB-KW"/>
</dbReference>
<dbReference type="NCBIfam" id="NF033788">
    <property type="entry name" value="HTH_metalloreg"/>
    <property type="match status" value="1"/>
</dbReference>
<dbReference type="PROSITE" id="PS00846">
    <property type="entry name" value="HTH_ARSR_1"/>
    <property type="match status" value="1"/>
</dbReference>
<dbReference type="RefSeq" id="WP_156203289.1">
    <property type="nucleotide sequence ID" value="NZ_CP046457.1"/>
</dbReference>
<dbReference type="KEGG" id="salq:SYNTR_0790"/>
<name>A0A6I6DGA5_9FIRM</name>
<evidence type="ECO:0000313" key="7">
    <source>
        <dbReference type="Proteomes" id="UP000426444"/>
    </source>
</evidence>
<gene>
    <name evidence="6" type="ORF">SYNTR_0790</name>
</gene>
<dbReference type="Gene3D" id="1.10.10.10">
    <property type="entry name" value="Winged helix-like DNA-binding domain superfamily/Winged helix DNA-binding domain"/>
    <property type="match status" value="1"/>
</dbReference>
<dbReference type="AlphaFoldDB" id="A0A6I6DGA5"/>
<proteinExistence type="predicted"/>
<keyword evidence="3" id="KW-0804">Transcription</keyword>
<dbReference type="OrthoDB" id="9794330at2"/>
<dbReference type="PANTHER" id="PTHR43132">
    <property type="entry name" value="ARSENICAL RESISTANCE OPERON REPRESSOR ARSR-RELATED"/>
    <property type="match status" value="1"/>
</dbReference>
<keyword evidence="2" id="KW-0238">DNA-binding</keyword>
<evidence type="ECO:0000256" key="4">
    <source>
        <dbReference type="ARBA" id="ARBA00043263"/>
    </source>
</evidence>
<organism evidence="6 7">
    <name type="scientific">Candidatus Syntrophocurvum alkaliphilum</name>
    <dbReference type="NCBI Taxonomy" id="2293317"/>
    <lineage>
        <taxon>Bacteria</taxon>
        <taxon>Bacillati</taxon>
        <taxon>Bacillota</taxon>
        <taxon>Clostridia</taxon>
        <taxon>Eubacteriales</taxon>
        <taxon>Syntrophomonadaceae</taxon>
        <taxon>Candidatus Syntrophocurvum</taxon>
    </lineage>
</organism>
<dbReference type="InterPro" id="IPR018334">
    <property type="entry name" value="ArsR_HTH"/>
</dbReference>
<keyword evidence="7" id="KW-1185">Reference proteome</keyword>
<dbReference type="CDD" id="cd00090">
    <property type="entry name" value="HTH_ARSR"/>
    <property type="match status" value="1"/>
</dbReference>
<dbReference type="SMART" id="SM00418">
    <property type="entry name" value="HTH_ARSR"/>
    <property type="match status" value="1"/>
</dbReference>
<dbReference type="InterPro" id="IPR051011">
    <property type="entry name" value="Metal_resp_trans_reg"/>
</dbReference>
<evidence type="ECO:0000259" key="5">
    <source>
        <dbReference type="PROSITE" id="PS50987"/>
    </source>
</evidence>
<dbReference type="PRINTS" id="PR00778">
    <property type="entry name" value="HTHARSR"/>
</dbReference>
<keyword evidence="4" id="KW-0105">Cadmium resistance</keyword>
<dbReference type="Pfam" id="PF01022">
    <property type="entry name" value="HTH_5"/>
    <property type="match status" value="1"/>
</dbReference>
<dbReference type="EMBL" id="CP046457">
    <property type="protein sequence ID" value="QGT99383.1"/>
    <property type="molecule type" value="Genomic_DNA"/>
</dbReference>
<protein>
    <submittedName>
        <fullName evidence="6">Cadmium efflux system accessory protein</fullName>
    </submittedName>
</protein>
<dbReference type="GO" id="GO:0046686">
    <property type="term" value="P:response to cadmium ion"/>
    <property type="evidence" value="ECO:0007669"/>
    <property type="project" value="UniProtKB-KW"/>
</dbReference>
<evidence type="ECO:0000256" key="3">
    <source>
        <dbReference type="ARBA" id="ARBA00023163"/>
    </source>
</evidence>
<feature type="domain" description="HTH arsR-type" evidence="5">
    <location>
        <begin position="27"/>
        <end position="119"/>
    </location>
</feature>
<dbReference type="PANTHER" id="PTHR43132:SF6">
    <property type="entry name" value="HTH-TYPE TRANSCRIPTIONAL REPRESSOR CZRA"/>
    <property type="match status" value="1"/>
</dbReference>
<reference evidence="7" key="1">
    <citation type="journal article" date="2019" name="Microbiology">
        <title>Complete Genome Sequence of an Uncultured Bacterium of the Candidate Phylum Bipolaricaulota.</title>
        <authorList>
            <person name="Kadnikov V.V."/>
            <person name="Mardanov A.V."/>
            <person name="Beletsky A.V."/>
            <person name="Frank Y.A."/>
            <person name="Karnachuk O.V."/>
            <person name="Ravin N.V."/>
        </authorList>
    </citation>
    <scope>NUCLEOTIDE SEQUENCE [LARGE SCALE GENOMIC DNA]</scope>
</reference>
<dbReference type="InterPro" id="IPR001845">
    <property type="entry name" value="HTH_ArsR_DNA-bd_dom"/>
</dbReference>
<dbReference type="Proteomes" id="UP000426444">
    <property type="component" value="Chromosome"/>
</dbReference>
<dbReference type="InterPro" id="IPR011991">
    <property type="entry name" value="ArsR-like_HTH"/>
</dbReference>
<dbReference type="SUPFAM" id="SSF46785">
    <property type="entry name" value="Winged helix' DNA-binding domain"/>
    <property type="match status" value="1"/>
</dbReference>
<dbReference type="GO" id="GO:0003700">
    <property type="term" value="F:DNA-binding transcription factor activity"/>
    <property type="evidence" value="ECO:0007669"/>
    <property type="project" value="InterPro"/>
</dbReference>
<evidence type="ECO:0000256" key="2">
    <source>
        <dbReference type="ARBA" id="ARBA00023125"/>
    </source>
</evidence>
<evidence type="ECO:0000256" key="1">
    <source>
        <dbReference type="ARBA" id="ARBA00023015"/>
    </source>
</evidence>
<keyword evidence="1" id="KW-0805">Transcription regulation</keyword>